<reference evidence="6 7" key="1">
    <citation type="submission" date="2020-09" db="EMBL/GenBank/DDBJ databases">
        <title>Genome seq and assembly of Chryseobacterium sp.</title>
        <authorList>
            <person name="Chhetri G."/>
        </authorList>
    </citation>
    <scope>NUCLEOTIDE SEQUENCE [LARGE SCALE GENOMIC DNA]</scope>
    <source>
        <strain evidence="6 7">GCR10</strain>
    </source>
</reference>
<dbReference type="Gene3D" id="1.10.10.60">
    <property type="entry name" value="Homeodomain-like"/>
    <property type="match status" value="1"/>
</dbReference>
<keyword evidence="4" id="KW-0812">Transmembrane</keyword>
<dbReference type="SUPFAM" id="SSF46689">
    <property type="entry name" value="Homeodomain-like"/>
    <property type="match status" value="1"/>
</dbReference>
<evidence type="ECO:0000256" key="3">
    <source>
        <dbReference type="ARBA" id="ARBA00023163"/>
    </source>
</evidence>
<evidence type="ECO:0000256" key="2">
    <source>
        <dbReference type="ARBA" id="ARBA00023125"/>
    </source>
</evidence>
<protein>
    <submittedName>
        <fullName evidence="6">AraC family transcriptional regulator</fullName>
    </submittedName>
</protein>
<evidence type="ECO:0000313" key="6">
    <source>
        <dbReference type="EMBL" id="MBD8080841.1"/>
    </source>
</evidence>
<dbReference type="PROSITE" id="PS01124">
    <property type="entry name" value="HTH_ARAC_FAMILY_2"/>
    <property type="match status" value="1"/>
</dbReference>
<dbReference type="RefSeq" id="WP_191734681.1">
    <property type="nucleotide sequence ID" value="NZ_JACYFS010000001.1"/>
</dbReference>
<evidence type="ECO:0000256" key="1">
    <source>
        <dbReference type="ARBA" id="ARBA00023015"/>
    </source>
</evidence>
<proteinExistence type="predicted"/>
<accession>A0ABR8Z6K6</accession>
<dbReference type="Proteomes" id="UP000637299">
    <property type="component" value="Unassembled WGS sequence"/>
</dbReference>
<feature type="transmembrane region" description="Helical" evidence="4">
    <location>
        <begin position="380"/>
        <end position="399"/>
    </location>
</feature>
<dbReference type="InterPro" id="IPR018060">
    <property type="entry name" value="HTH_AraC"/>
</dbReference>
<keyword evidence="2" id="KW-0238">DNA-binding</keyword>
<dbReference type="EMBL" id="JACYFS010000001">
    <property type="protein sequence ID" value="MBD8080841.1"/>
    <property type="molecule type" value="Genomic_DNA"/>
</dbReference>
<keyword evidence="4" id="KW-0472">Membrane</keyword>
<evidence type="ECO:0000313" key="7">
    <source>
        <dbReference type="Proteomes" id="UP000637299"/>
    </source>
</evidence>
<comment type="caution">
    <text evidence="6">The sequence shown here is derived from an EMBL/GenBank/DDBJ whole genome shotgun (WGS) entry which is preliminary data.</text>
</comment>
<keyword evidence="7" id="KW-1185">Reference proteome</keyword>
<organism evidence="6 7">
    <name type="scientific">Chryseobacterium caseinilyticum</name>
    <dbReference type="NCBI Taxonomy" id="2771428"/>
    <lineage>
        <taxon>Bacteria</taxon>
        <taxon>Pseudomonadati</taxon>
        <taxon>Bacteroidota</taxon>
        <taxon>Flavobacteriia</taxon>
        <taxon>Flavobacteriales</taxon>
        <taxon>Weeksellaceae</taxon>
        <taxon>Chryseobacterium group</taxon>
        <taxon>Chryseobacterium</taxon>
    </lineage>
</organism>
<dbReference type="Gene3D" id="1.25.40.10">
    <property type="entry name" value="Tetratricopeptide repeat domain"/>
    <property type="match status" value="2"/>
</dbReference>
<dbReference type="SUPFAM" id="SSF48452">
    <property type="entry name" value="TPR-like"/>
    <property type="match status" value="2"/>
</dbReference>
<evidence type="ECO:0000259" key="5">
    <source>
        <dbReference type="PROSITE" id="PS01124"/>
    </source>
</evidence>
<keyword evidence="3" id="KW-0804">Transcription</keyword>
<name>A0ABR8Z6K6_9FLAO</name>
<keyword evidence="4" id="KW-1133">Transmembrane helix</keyword>
<dbReference type="InterPro" id="IPR009057">
    <property type="entry name" value="Homeodomain-like_sf"/>
</dbReference>
<sequence length="563" mass="66387">MLRKVLGLFIFFLFTLFHSQAYYAEIRNKYWEFEENDEKAFTYVNIYIKSAKKEKNYKELFQAYNDAIRYSPNRKLQYADSSVTAAHLSKDPDIIGNAYLAKGSVYYFTHRKFKPALHEYLKAYKYLENSDDQFLKERNLYYIGTVKSYLGYYSEAAEIFRKSIAFFKPNTKGNIHPNLIFNNRKGYLNALHQLIVCEQATGDYKNAVLHTVQGLKETPATNDFEQERSYFYKTKGINEIHQKNYDGAISDFNKSITGLKKVNDFSWISAINYYSGLSYQNKGDFKQAVAKYKAVDSIFAKHQFIFPQTRKNYEELIDYYKKQNDPQQELFYTKQLLKVDSVLTNDFKYLANRIHREYDTKELLQAQAKLENKNSFSEKLVIILSITLLILGGLVFYWFKTKKDLQKKYNHILSELDSVRPEVIQAEEKNIEKVSKLDAAVIKNLKEKFKEFEKSKRFLEKGLTAGRLAAEFETNATYFSQFVSEFKDSNFNTYLNNLRIKYAVDQIYNHKEWRKYSVEDIALACGFSNRQSFSNFFYEQNGMRPAEFLKKRNEEVQAERKIG</sequence>
<dbReference type="SMART" id="SM00342">
    <property type="entry name" value="HTH_ARAC"/>
    <property type="match status" value="1"/>
</dbReference>
<keyword evidence="1" id="KW-0805">Transcription regulation</keyword>
<dbReference type="PANTHER" id="PTHR43280">
    <property type="entry name" value="ARAC-FAMILY TRANSCRIPTIONAL REGULATOR"/>
    <property type="match status" value="1"/>
</dbReference>
<evidence type="ECO:0000256" key="4">
    <source>
        <dbReference type="SAM" id="Phobius"/>
    </source>
</evidence>
<gene>
    <name evidence="6" type="ORF">IC610_00225</name>
</gene>
<dbReference type="InterPro" id="IPR011990">
    <property type="entry name" value="TPR-like_helical_dom_sf"/>
</dbReference>
<feature type="domain" description="HTH araC/xylS-type" evidence="5">
    <location>
        <begin position="435"/>
        <end position="551"/>
    </location>
</feature>
<dbReference type="Pfam" id="PF12833">
    <property type="entry name" value="HTH_18"/>
    <property type="match status" value="1"/>
</dbReference>
<dbReference type="PANTHER" id="PTHR43280:SF29">
    <property type="entry name" value="ARAC-FAMILY TRANSCRIPTIONAL REGULATOR"/>
    <property type="match status" value="1"/>
</dbReference>